<dbReference type="RefSeq" id="WP_009126408.1">
    <property type="nucleotide sequence ID" value="NZ_GL882689.1"/>
</dbReference>
<dbReference type="Proteomes" id="UP000003416">
    <property type="component" value="Unassembled WGS sequence"/>
</dbReference>
<dbReference type="AlphaFoldDB" id="F3PWQ1"/>
<evidence type="ECO:0000313" key="1">
    <source>
        <dbReference type="EMBL" id="EGF51980.1"/>
    </source>
</evidence>
<evidence type="ECO:0000313" key="2">
    <source>
        <dbReference type="Proteomes" id="UP000003416"/>
    </source>
</evidence>
<organism evidence="1 2">
    <name type="scientific">Bacteroides fluxus YIT 12057</name>
    <dbReference type="NCBI Taxonomy" id="763034"/>
    <lineage>
        <taxon>Bacteria</taxon>
        <taxon>Pseudomonadati</taxon>
        <taxon>Bacteroidota</taxon>
        <taxon>Bacteroidia</taxon>
        <taxon>Bacteroidales</taxon>
        <taxon>Bacteroidaceae</taxon>
        <taxon>Bacteroides</taxon>
    </lineage>
</organism>
<accession>F3PWQ1</accession>
<dbReference type="EMBL" id="AFBN01000096">
    <property type="protein sequence ID" value="EGF51980.1"/>
    <property type="molecule type" value="Genomic_DNA"/>
</dbReference>
<dbReference type="HOGENOM" id="CLU_713009_0_0_10"/>
<dbReference type="STRING" id="763034.HMPREF9446_03187"/>
<comment type="caution">
    <text evidence="1">The sequence shown here is derived from an EMBL/GenBank/DDBJ whole genome shotgun (WGS) entry which is preliminary data.</text>
</comment>
<reference evidence="1 2" key="1">
    <citation type="submission" date="2011-02" db="EMBL/GenBank/DDBJ databases">
        <authorList>
            <person name="Weinstock G."/>
            <person name="Sodergren E."/>
            <person name="Clifton S."/>
            <person name="Fulton L."/>
            <person name="Fulton B."/>
            <person name="Courtney L."/>
            <person name="Fronick C."/>
            <person name="Harrison M."/>
            <person name="Strong C."/>
            <person name="Farmer C."/>
            <person name="Delahaunty K."/>
            <person name="Markovic C."/>
            <person name="Hall O."/>
            <person name="Minx P."/>
            <person name="Tomlinson C."/>
            <person name="Mitreva M."/>
            <person name="Hou S."/>
            <person name="Chen J."/>
            <person name="Wollam A."/>
            <person name="Pepin K.H."/>
            <person name="Johnson M."/>
            <person name="Bhonagiri V."/>
            <person name="Zhang X."/>
            <person name="Suruliraj S."/>
            <person name="Warren W."/>
            <person name="Chinwalla A."/>
            <person name="Mardis E.R."/>
            <person name="Wilson R.K."/>
        </authorList>
    </citation>
    <scope>NUCLEOTIDE SEQUENCE [LARGE SCALE GENOMIC DNA]</scope>
    <source>
        <strain evidence="1 2">YIT 12057</strain>
    </source>
</reference>
<proteinExistence type="predicted"/>
<name>F3PWQ1_9BACE</name>
<sequence>MKKLLFLVIGWCIGLSPLFAQGEIQFTLLKASQGDISQSVADALDLRLKQVLTRNTAASANQYNVFAIEPIFEMTDVLTSEGLIQNVSVAKGELTLMAKNLVDGTMYYSMVIPVKGNAVGDKEKAMKSLVANIKSTDTAFTRFIRNTRQKIQDYYAANCATILQKAQSLYDLKKYQEAMSYLSAISDVLPCYEQAAVLQAELAQYMPEVADTVIVEKIIEKPVEVEKIVEVEKVVEKPVVVEKVVEKPVVVEKIVERPVVVEKPVERPVPQADCEITMSTNRLQFKVLKCYGNATQQRITILVEMMNVDTKRNTDEFLKVTSAITDSGTECSSFEIQNGAWLKMPPRVKLRKEFYVTKVFDKFSGFSYVELYIADTRVYIRNLPVQW</sequence>
<dbReference type="eggNOG" id="ENOG503150Q">
    <property type="taxonomic scope" value="Bacteria"/>
</dbReference>
<gene>
    <name evidence="1" type="ORF">HMPREF9446_03187</name>
</gene>
<dbReference type="GeneID" id="86050592"/>
<protein>
    <submittedName>
        <fullName evidence="1">Conserved domain protein</fullName>
    </submittedName>
</protein>
<keyword evidence="2" id="KW-1185">Reference proteome</keyword>